<comment type="function">
    <text evidence="2 7">Catalyzes the epimerization of the C3' and C5'positions of dTDP-6-deoxy-D-xylo-4-hexulose, forming dTDP-6-deoxy-L-lyxo-4-hexulose.</text>
</comment>
<dbReference type="GO" id="GO:0008830">
    <property type="term" value="F:dTDP-4-dehydrorhamnose 3,5-epimerase activity"/>
    <property type="evidence" value="ECO:0007669"/>
    <property type="project" value="UniProtKB-UniRule"/>
</dbReference>
<evidence type="ECO:0000256" key="3">
    <source>
        <dbReference type="ARBA" id="ARBA00012098"/>
    </source>
</evidence>
<dbReference type="UniPathway" id="UPA00124"/>
<gene>
    <name evidence="8" type="ORF">OMM_00248</name>
</gene>
<evidence type="ECO:0000256" key="2">
    <source>
        <dbReference type="ARBA" id="ARBA00001997"/>
    </source>
</evidence>
<dbReference type="Proteomes" id="UP000189670">
    <property type="component" value="Unassembled WGS sequence"/>
</dbReference>
<comment type="subunit">
    <text evidence="7">Homodimer.</text>
</comment>
<protein>
    <recommendedName>
        <fullName evidence="4 7">dTDP-4-dehydrorhamnose 3,5-epimerase</fullName>
        <ecNumber evidence="3 7">5.1.3.13</ecNumber>
    </recommendedName>
    <alternativeName>
        <fullName evidence="7">Thymidine diphospho-4-keto-rhamnose 3,5-epimerase</fullName>
    </alternativeName>
</protein>
<evidence type="ECO:0000256" key="6">
    <source>
        <dbReference type="PIRSR" id="PIRSR600888-3"/>
    </source>
</evidence>
<name>A0A1V1PHI2_9BACT</name>
<accession>A0A1V1PHI2</accession>
<dbReference type="GO" id="GO:0000271">
    <property type="term" value="P:polysaccharide biosynthetic process"/>
    <property type="evidence" value="ECO:0007669"/>
    <property type="project" value="TreeGrafter"/>
</dbReference>
<dbReference type="AlphaFoldDB" id="A0A1V1PHI2"/>
<reference evidence="9" key="1">
    <citation type="submission" date="2012-11" db="EMBL/GenBank/DDBJ databases">
        <authorList>
            <person name="Lucero-Rivera Y.E."/>
            <person name="Tovar-Ramirez D."/>
        </authorList>
    </citation>
    <scope>NUCLEOTIDE SEQUENCE [LARGE SCALE GENOMIC DNA]</scope>
    <source>
        <strain evidence="9">Araruama</strain>
    </source>
</reference>
<comment type="similarity">
    <text evidence="7">Belongs to the dTDP-4-dehydrorhamnose 3,5-epimerase family.</text>
</comment>
<dbReference type="InterPro" id="IPR000888">
    <property type="entry name" value="RmlC-like"/>
</dbReference>
<evidence type="ECO:0000256" key="1">
    <source>
        <dbReference type="ARBA" id="ARBA00001298"/>
    </source>
</evidence>
<feature type="site" description="Participates in a stacking interaction with the thymidine ring of dTDP-4-oxo-6-deoxyglucose" evidence="6">
    <location>
        <position position="136"/>
    </location>
</feature>
<proteinExistence type="inferred from homology"/>
<evidence type="ECO:0000256" key="7">
    <source>
        <dbReference type="RuleBase" id="RU364069"/>
    </source>
</evidence>
<keyword evidence="7" id="KW-0413">Isomerase</keyword>
<dbReference type="PANTHER" id="PTHR21047">
    <property type="entry name" value="DTDP-6-DEOXY-D-GLUCOSE-3,5 EPIMERASE"/>
    <property type="match status" value="1"/>
</dbReference>
<feature type="active site" description="Proton acceptor" evidence="5">
    <location>
        <position position="61"/>
    </location>
</feature>
<dbReference type="EC" id="5.1.3.13" evidence="3 7"/>
<dbReference type="Gene3D" id="2.60.120.10">
    <property type="entry name" value="Jelly Rolls"/>
    <property type="match status" value="1"/>
</dbReference>
<dbReference type="NCBIfam" id="TIGR01221">
    <property type="entry name" value="rmlC"/>
    <property type="match status" value="1"/>
</dbReference>
<evidence type="ECO:0000313" key="9">
    <source>
        <dbReference type="Proteomes" id="UP000189670"/>
    </source>
</evidence>
<organism evidence="8 9">
    <name type="scientific">Candidatus Magnetoglobus multicellularis str. Araruama</name>
    <dbReference type="NCBI Taxonomy" id="890399"/>
    <lineage>
        <taxon>Bacteria</taxon>
        <taxon>Pseudomonadati</taxon>
        <taxon>Thermodesulfobacteriota</taxon>
        <taxon>Desulfobacteria</taxon>
        <taxon>Desulfobacterales</taxon>
        <taxon>Desulfobacteraceae</taxon>
        <taxon>Candidatus Magnetoglobus</taxon>
    </lineage>
</organism>
<dbReference type="Pfam" id="PF00908">
    <property type="entry name" value="dTDP_sugar_isom"/>
    <property type="match status" value="1"/>
</dbReference>
<dbReference type="SUPFAM" id="SSF51182">
    <property type="entry name" value="RmlC-like cupins"/>
    <property type="match status" value="1"/>
</dbReference>
<dbReference type="InterPro" id="IPR011051">
    <property type="entry name" value="RmlC_Cupin_sf"/>
</dbReference>
<comment type="caution">
    <text evidence="8">The sequence shown here is derived from an EMBL/GenBank/DDBJ whole genome shotgun (WGS) entry which is preliminary data.</text>
</comment>
<evidence type="ECO:0000256" key="4">
    <source>
        <dbReference type="ARBA" id="ARBA00019595"/>
    </source>
</evidence>
<dbReference type="GO" id="GO:0019305">
    <property type="term" value="P:dTDP-rhamnose biosynthetic process"/>
    <property type="evidence" value="ECO:0007669"/>
    <property type="project" value="UniProtKB-UniRule"/>
</dbReference>
<comment type="pathway">
    <text evidence="7">Carbohydrate biosynthesis; dTDP-L-rhamnose biosynthesis.</text>
</comment>
<dbReference type="CDD" id="cd00438">
    <property type="entry name" value="cupin_RmlC"/>
    <property type="match status" value="1"/>
</dbReference>
<dbReference type="InterPro" id="IPR014710">
    <property type="entry name" value="RmlC-like_jellyroll"/>
</dbReference>
<evidence type="ECO:0000313" key="8">
    <source>
        <dbReference type="EMBL" id="ETR74362.1"/>
    </source>
</evidence>
<evidence type="ECO:0000256" key="5">
    <source>
        <dbReference type="PIRSR" id="PIRSR600888-1"/>
    </source>
</evidence>
<dbReference type="GO" id="GO:0005829">
    <property type="term" value="C:cytosol"/>
    <property type="evidence" value="ECO:0007669"/>
    <property type="project" value="TreeGrafter"/>
</dbReference>
<feature type="active site" description="Proton donor" evidence="5">
    <location>
        <position position="130"/>
    </location>
</feature>
<comment type="catalytic activity">
    <reaction evidence="1 7">
        <text>dTDP-4-dehydro-6-deoxy-alpha-D-glucose = dTDP-4-dehydro-beta-L-rhamnose</text>
        <dbReference type="Rhea" id="RHEA:16969"/>
        <dbReference type="ChEBI" id="CHEBI:57649"/>
        <dbReference type="ChEBI" id="CHEBI:62830"/>
        <dbReference type="EC" id="5.1.3.13"/>
    </reaction>
</comment>
<dbReference type="PANTHER" id="PTHR21047:SF2">
    <property type="entry name" value="THYMIDINE DIPHOSPHO-4-KETO-RHAMNOSE 3,5-EPIMERASE"/>
    <property type="match status" value="1"/>
</dbReference>
<dbReference type="EMBL" id="ATBP01000009">
    <property type="protein sequence ID" value="ETR74362.1"/>
    <property type="molecule type" value="Genomic_DNA"/>
</dbReference>
<sequence length="182" mass="20926">MKVIKTSIPEVMVIETDIYSDERGYFRETHHDLRYATNCIESSFVQDNLSYSKKDVLRGLHFQQESPQGKLITPIQGRIFDVAVDVRPDSQTFGQWVGIELSDNNRKQLYIPEGFAHGFCVLSDEAYVHYKCTARYNPGDEMGLKWDDPTLGIVWPVAQPIISQKDKQNMDFKSYMHKIGAT</sequence>